<feature type="domain" description="Cytochrome c7-like" evidence="8">
    <location>
        <begin position="179"/>
        <end position="243"/>
    </location>
</feature>
<organism evidence="9 10">
    <name type="scientific">Candidatus Desulfolinea nitratireducens</name>
    <dbReference type="NCBI Taxonomy" id="2841698"/>
    <lineage>
        <taxon>Bacteria</taxon>
        <taxon>Bacillati</taxon>
        <taxon>Chloroflexota</taxon>
        <taxon>Anaerolineae</taxon>
        <taxon>Anaerolineales</taxon>
        <taxon>Anaerolineales incertae sedis</taxon>
        <taxon>Candidatus Desulfolinea</taxon>
    </lineage>
</organism>
<name>A0A8J6NNB9_9CHLR</name>
<dbReference type="SUPFAM" id="SSF48695">
    <property type="entry name" value="Multiheme cytochromes"/>
    <property type="match status" value="1"/>
</dbReference>
<dbReference type="Pfam" id="PF02335">
    <property type="entry name" value="Cytochrom_C552"/>
    <property type="match status" value="1"/>
</dbReference>
<dbReference type="GO" id="GO:0042597">
    <property type="term" value="C:periplasmic space"/>
    <property type="evidence" value="ECO:0007669"/>
    <property type="project" value="InterPro"/>
</dbReference>
<dbReference type="GO" id="GO:0046872">
    <property type="term" value="F:metal ion binding"/>
    <property type="evidence" value="ECO:0007669"/>
    <property type="project" value="UniProtKB-KW"/>
</dbReference>
<evidence type="ECO:0000256" key="6">
    <source>
        <dbReference type="ARBA" id="ARBA00023004"/>
    </source>
</evidence>
<protein>
    <submittedName>
        <fullName evidence="9">Ammonia-forming cytochrome c nitrite reductase subunit c552</fullName>
    </submittedName>
</protein>
<dbReference type="AlphaFoldDB" id="A0A8J6NNB9"/>
<dbReference type="InterPro" id="IPR003321">
    <property type="entry name" value="Cyt_c552"/>
</dbReference>
<keyword evidence="3" id="KW-0479">Metal-binding</keyword>
<feature type="transmembrane region" description="Helical" evidence="7">
    <location>
        <begin position="351"/>
        <end position="372"/>
    </location>
</feature>
<dbReference type="Proteomes" id="UP000614469">
    <property type="component" value="Unassembled WGS sequence"/>
</dbReference>
<evidence type="ECO:0000256" key="5">
    <source>
        <dbReference type="ARBA" id="ARBA00022982"/>
    </source>
</evidence>
<reference evidence="9 10" key="1">
    <citation type="submission" date="2020-08" db="EMBL/GenBank/DDBJ databases">
        <title>Bridging the membrane lipid divide: bacteria of the FCB group superphylum have the potential to synthesize archaeal ether lipids.</title>
        <authorList>
            <person name="Villanueva L."/>
            <person name="Von Meijenfeldt F.A.B."/>
            <person name="Westbye A.B."/>
            <person name="Yadav S."/>
            <person name="Hopmans E.C."/>
            <person name="Dutilh B.E."/>
            <person name="Sinninghe Damste J.S."/>
        </authorList>
    </citation>
    <scope>NUCLEOTIDE SEQUENCE [LARGE SCALE GENOMIC DNA]</scope>
    <source>
        <strain evidence="9">NIOZ-UU36</strain>
    </source>
</reference>
<keyword evidence="7" id="KW-1133">Transmembrane helix</keyword>
<dbReference type="Gene3D" id="1.10.3820.10">
    <property type="entry name" value="Di-heme elbow motif domain"/>
    <property type="match status" value="1"/>
</dbReference>
<keyword evidence="4" id="KW-0732">Signal</keyword>
<evidence type="ECO:0000256" key="4">
    <source>
        <dbReference type="ARBA" id="ARBA00022729"/>
    </source>
</evidence>
<dbReference type="InterPro" id="IPR051829">
    <property type="entry name" value="Multiheme_Cytochr_ET"/>
</dbReference>
<sequence length="384" mass="42819">MRIQKKGGSPVWASITLPLVGLIIAIAFGLPSTAEAAPAFSPTLSNDECLACHGEPGMSVMLESEEILFLTIDAGKFANSVHNLEEIGCVDCHTDITEFPHPERTDHSLREISLDFYTSCKECHQEEYDKTLDSMHERALAGGDTNAAICTDCHNPHTQARMTHPLTGEVLLLEKVKIPATCARCHNTIFETYKDSVHGENLTENYNQDVPSCIDCHGVHNIGDPTTTEFRVDSPALCASCHTDSDIMEKYDISTDVLESYVADFHGTTVTLFEQRYPEQDTNKPVCFDCHGIHDIKSPDDPEHGIALKENLLITCQRCHPEADVSFPDSWMSHYIPDAEHYPAVYYIDLFYKYLIPIVLGGMLVFVISDMVRRMINKKKGASH</sequence>
<keyword evidence="7" id="KW-0472">Membrane</keyword>
<dbReference type="Gene3D" id="1.10.1130.10">
    <property type="entry name" value="Flavocytochrome C3, Chain A"/>
    <property type="match status" value="1"/>
</dbReference>
<comment type="caution">
    <text evidence="9">The sequence shown here is derived from an EMBL/GenBank/DDBJ whole genome shotgun (WGS) entry which is preliminary data.</text>
</comment>
<dbReference type="PANTHER" id="PTHR35038">
    <property type="entry name" value="DISSIMILATORY SULFITE REDUCTASE SIRA"/>
    <property type="match status" value="1"/>
</dbReference>
<evidence type="ECO:0000313" key="10">
    <source>
        <dbReference type="Proteomes" id="UP000614469"/>
    </source>
</evidence>
<proteinExistence type="predicted"/>
<evidence type="ECO:0000256" key="1">
    <source>
        <dbReference type="ARBA" id="ARBA00022448"/>
    </source>
</evidence>
<gene>
    <name evidence="9" type="ORF">H8E29_14100</name>
</gene>
<keyword evidence="2" id="KW-0349">Heme</keyword>
<dbReference type="InterPro" id="IPR029467">
    <property type="entry name" value="Cyt_c7-like"/>
</dbReference>
<keyword evidence="7" id="KW-0812">Transmembrane</keyword>
<evidence type="ECO:0000259" key="8">
    <source>
        <dbReference type="Pfam" id="PF14522"/>
    </source>
</evidence>
<keyword evidence="5" id="KW-0249">Electron transport</keyword>
<accession>A0A8J6NNB9</accession>
<dbReference type="InterPro" id="IPR038266">
    <property type="entry name" value="NapC/NirT_cytc_sf"/>
</dbReference>
<evidence type="ECO:0000256" key="2">
    <source>
        <dbReference type="ARBA" id="ARBA00022617"/>
    </source>
</evidence>
<keyword evidence="1" id="KW-0813">Transport</keyword>
<evidence type="ECO:0000313" key="9">
    <source>
        <dbReference type="EMBL" id="MBC8336393.1"/>
    </source>
</evidence>
<dbReference type="InterPro" id="IPR036280">
    <property type="entry name" value="Multihaem_cyt_sf"/>
</dbReference>
<keyword evidence="6" id="KW-0408">Iron</keyword>
<dbReference type="GO" id="GO:0042279">
    <property type="term" value="F:nitrite reductase (cytochrome, ammonia-forming) activity"/>
    <property type="evidence" value="ECO:0007669"/>
    <property type="project" value="InterPro"/>
</dbReference>
<dbReference type="EMBL" id="JACNJN010000158">
    <property type="protein sequence ID" value="MBC8336393.1"/>
    <property type="molecule type" value="Genomic_DNA"/>
</dbReference>
<dbReference type="Gene3D" id="1.10.780.10">
    <property type="entry name" value="Hydroxylamine Oxidoreductase, Chain A, domain 1"/>
    <property type="match status" value="1"/>
</dbReference>
<evidence type="ECO:0000256" key="7">
    <source>
        <dbReference type="SAM" id="Phobius"/>
    </source>
</evidence>
<evidence type="ECO:0000256" key="3">
    <source>
        <dbReference type="ARBA" id="ARBA00022723"/>
    </source>
</evidence>
<dbReference type="Pfam" id="PF14522">
    <property type="entry name" value="Cytochrome_C7"/>
    <property type="match status" value="1"/>
</dbReference>